<dbReference type="EMBL" id="JOKG01000004">
    <property type="protein sequence ID" value="KEQ12409.1"/>
    <property type="molecule type" value="Genomic_DNA"/>
</dbReference>
<keyword evidence="1" id="KW-0732">Signal</keyword>
<proteinExistence type="predicted"/>
<keyword evidence="3" id="KW-1185">Reference proteome</keyword>
<reference evidence="2 3" key="1">
    <citation type="submission" date="2014-06" db="EMBL/GenBank/DDBJ databases">
        <title>Whole Genome Sequences of Three Symbiotic Endozoicomonas Bacteria.</title>
        <authorList>
            <person name="Neave M.J."/>
            <person name="Apprill A."/>
            <person name="Voolstra C.R."/>
        </authorList>
    </citation>
    <scope>NUCLEOTIDE SEQUENCE [LARGE SCALE GENOMIC DNA]</scope>
    <source>
        <strain evidence="2 3">LMG 24815</strain>
    </source>
</reference>
<feature type="chain" id="PRO_5001760551" evidence="1">
    <location>
        <begin position="25"/>
        <end position="137"/>
    </location>
</feature>
<name>A0A081N1T6_9GAMM</name>
<feature type="signal peptide" evidence="1">
    <location>
        <begin position="1"/>
        <end position="24"/>
    </location>
</feature>
<evidence type="ECO:0000313" key="3">
    <source>
        <dbReference type="Proteomes" id="UP000028006"/>
    </source>
</evidence>
<accession>A0A081N1T6</accession>
<protein>
    <submittedName>
        <fullName evidence="2">Uncharacterized protein</fullName>
    </submittedName>
</protein>
<dbReference type="RefSeq" id="WP_034877769.1">
    <property type="nucleotide sequence ID" value="NZ_JOKG01000004.1"/>
</dbReference>
<gene>
    <name evidence="2" type="ORF">GZ77_17885</name>
</gene>
<evidence type="ECO:0000256" key="1">
    <source>
        <dbReference type="SAM" id="SignalP"/>
    </source>
</evidence>
<sequence length="137" mass="15226">MTVQMPSFRSLFLGLLFVSMCSVAQEASWETVGSAKARSTRQTITIPIPESFQSKNIKSIRLHVSKGDIKANYVRLTLNDGDKIDASIQRMIRSGNNSRIIPVEINGRTIKKVSLNYGLQSKETVLVSLQVQLANED</sequence>
<dbReference type="Proteomes" id="UP000028006">
    <property type="component" value="Unassembled WGS sequence"/>
</dbReference>
<comment type="caution">
    <text evidence="2">The sequence shown here is derived from an EMBL/GenBank/DDBJ whole genome shotgun (WGS) entry which is preliminary data.</text>
</comment>
<dbReference type="AlphaFoldDB" id="A0A081N1T6"/>
<organism evidence="2 3">
    <name type="scientific">Endozoicomonas montiporae</name>
    <dbReference type="NCBI Taxonomy" id="1027273"/>
    <lineage>
        <taxon>Bacteria</taxon>
        <taxon>Pseudomonadati</taxon>
        <taxon>Pseudomonadota</taxon>
        <taxon>Gammaproteobacteria</taxon>
        <taxon>Oceanospirillales</taxon>
        <taxon>Endozoicomonadaceae</taxon>
        <taxon>Endozoicomonas</taxon>
    </lineage>
</organism>
<evidence type="ECO:0000313" key="2">
    <source>
        <dbReference type="EMBL" id="KEQ12409.1"/>
    </source>
</evidence>